<keyword evidence="5" id="KW-1185">Reference proteome</keyword>
<accession>A0A1G4QA33</accession>
<dbReference type="PANTHER" id="PTHR47893">
    <property type="entry name" value="REGULATORY PROTEIN PCHR"/>
    <property type="match status" value="1"/>
</dbReference>
<sequence length="328" mass="37093">MESTRFHDIFDQYFHGMRLSRALPGRTERMPLSEPVGDGVIRRLVTRSSMEIVLSDFRLLKDRTIQVASGGAMVELSFCLQGKGEVSVSGERHELAAGSCALQFMQGFRASFEYDKRDPVRSLAIGIPVSLFNDFMADESEGRSVNFAGLIGGGAFRKFQKPIDPRASYIISQMLERTDRAPARKLYMESKALELLSIYFETFLFDREQQTRKARLSKSDLDKVRQAGEILLGRMDCPPSLLELSRMVRLNDFKLKIGFKEMYGTTVFGYLRDNRLEQAMTLLQNGAANVSRAASIVGYANVSHFSESFRGKFGINPSEFIRRRAELD</sequence>
<feature type="domain" description="HTH araC/xylS-type" evidence="3">
    <location>
        <begin position="225"/>
        <end position="323"/>
    </location>
</feature>
<dbReference type="RefSeq" id="WP_090668249.1">
    <property type="nucleotide sequence ID" value="NZ_FMTT01000006.1"/>
</dbReference>
<keyword evidence="2" id="KW-0804">Transcription</keyword>
<dbReference type="InterPro" id="IPR018060">
    <property type="entry name" value="HTH_AraC"/>
</dbReference>
<evidence type="ECO:0000313" key="5">
    <source>
        <dbReference type="Proteomes" id="UP000198601"/>
    </source>
</evidence>
<dbReference type="SUPFAM" id="SSF46689">
    <property type="entry name" value="Homeodomain-like"/>
    <property type="match status" value="1"/>
</dbReference>
<dbReference type="GO" id="GO:0003700">
    <property type="term" value="F:DNA-binding transcription factor activity"/>
    <property type="evidence" value="ECO:0007669"/>
    <property type="project" value="InterPro"/>
</dbReference>
<dbReference type="OrthoDB" id="9782503at2"/>
<protein>
    <submittedName>
        <fullName evidence="4">AraC-type DNA-binding protein</fullName>
    </submittedName>
</protein>
<dbReference type="GO" id="GO:0043565">
    <property type="term" value="F:sequence-specific DNA binding"/>
    <property type="evidence" value="ECO:0007669"/>
    <property type="project" value="InterPro"/>
</dbReference>
<dbReference type="Pfam" id="PF12833">
    <property type="entry name" value="HTH_18"/>
    <property type="match status" value="1"/>
</dbReference>
<dbReference type="SMART" id="SM00342">
    <property type="entry name" value="HTH_ARAC"/>
    <property type="match status" value="1"/>
</dbReference>
<dbReference type="EMBL" id="FMTT01000006">
    <property type="protein sequence ID" value="SCW41352.1"/>
    <property type="molecule type" value="Genomic_DNA"/>
</dbReference>
<proteinExistence type="predicted"/>
<evidence type="ECO:0000313" key="4">
    <source>
        <dbReference type="EMBL" id="SCW41352.1"/>
    </source>
</evidence>
<keyword evidence="1" id="KW-0805">Transcription regulation</keyword>
<reference evidence="5" key="1">
    <citation type="submission" date="2016-10" db="EMBL/GenBank/DDBJ databases">
        <authorList>
            <person name="Varghese N."/>
            <person name="Submissions S."/>
        </authorList>
    </citation>
    <scope>NUCLEOTIDE SEQUENCE [LARGE SCALE GENOMIC DNA]</scope>
    <source>
        <strain evidence="5">CGMCC 1.8946</strain>
    </source>
</reference>
<gene>
    <name evidence="4" type="ORF">SAMN04487970_100636</name>
</gene>
<dbReference type="PANTHER" id="PTHR47893:SF1">
    <property type="entry name" value="REGULATORY PROTEIN PCHR"/>
    <property type="match status" value="1"/>
</dbReference>
<dbReference type="Gene3D" id="1.10.10.60">
    <property type="entry name" value="Homeodomain-like"/>
    <property type="match status" value="1"/>
</dbReference>
<dbReference type="STRING" id="624147.SAMN04487970_100636"/>
<keyword evidence="4" id="KW-0238">DNA-binding</keyword>
<dbReference type="PROSITE" id="PS01124">
    <property type="entry name" value="HTH_ARAC_FAMILY_2"/>
    <property type="match status" value="1"/>
</dbReference>
<dbReference type="InterPro" id="IPR053142">
    <property type="entry name" value="PchR_regulatory_protein"/>
</dbReference>
<dbReference type="InterPro" id="IPR009057">
    <property type="entry name" value="Homeodomain-like_sf"/>
</dbReference>
<evidence type="ECO:0000256" key="1">
    <source>
        <dbReference type="ARBA" id="ARBA00023015"/>
    </source>
</evidence>
<evidence type="ECO:0000256" key="2">
    <source>
        <dbReference type="ARBA" id="ARBA00023163"/>
    </source>
</evidence>
<evidence type="ECO:0000259" key="3">
    <source>
        <dbReference type="PROSITE" id="PS01124"/>
    </source>
</evidence>
<organism evidence="4 5">
    <name type="scientific">Paenibacillus tianmuensis</name>
    <dbReference type="NCBI Taxonomy" id="624147"/>
    <lineage>
        <taxon>Bacteria</taxon>
        <taxon>Bacillati</taxon>
        <taxon>Bacillota</taxon>
        <taxon>Bacilli</taxon>
        <taxon>Bacillales</taxon>
        <taxon>Paenibacillaceae</taxon>
        <taxon>Paenibacillus</taxon>
    </lineage>
</organism>
<dbReference type="Proteomes" id="UP000198601">
    <property type="component" value="Unassembled WGS sequence"/>
</dbReference>
<name>A0A1G4QA33_9BACL</name>
<dbReference type="AlphaFoldDB" id="A0A1G4QA33"/>